<evidence type="ECO:0000313" key="1">
    <source>
        <dbReference type="EMBL" id="GHI20308.1"/>
    </source>
</evidence>
<evidence type="ECO:0000313" key="4">
    <source>
        <dbReference type="EMBL" id="GHI25742.1"/>
    </source>
</evidence>
<dbReference type="EMBL" id="BNDW01000094">
    <property type="protein sequence ID" value="GHI25820.1"/>
    <property type="molecule type" value="Genomic_DNA"/>
</dbReference>
<dbReference type="EMBL" id="BNDW01000052">
    <property type="protein sequence ID" value="GHI24358.1"/>
    <property type="molecule type" value="Genomic_DNA"/>
</dbReference>
<organism evidence="3 6">
    <name type="scientific">Streptomyces hydrogenans</name>
    <dbReference type="NCBI Taxonomy" id="1873719"/>
    <lineage>
        <taxon>Bacteria</taxon>
        <taxon>Bacillati</taxon>
        <taxon>Actinomycetota</taxon>
        <taxon>Actinomycetes</taxon>
        <taxon>Kitasatosporales</taxon>
        <taxon>Streptomycetaceae</taxon>
        <taxon>Streptomyces</taxon>
    </lineage>
</organism>
<name>A0ABQ3PH71_9ACTN</name>
<sequence>MIMIQNPPLSQVPGVPLVPLTPEVAISAFGYLRAVQAGDTEAAAEFADAHPQMPSMLVNVAERIIVPVTALCGLDPDPCDDSFALEAVGRVFVATLRNWSRQAGPCTAEGIARAVIDFVAHILTNEDREDVSDALYELEVVGVGQALEAHPAPSGAHPTHHTTA</sequence>
<accession>A0ABQ3PH71</accession>
<evidence type="ECO:0000313" key="2">
    <source>
        <dbReference type="EMBL" id="GHI22903.1"/>
    </source>
</evidence>
<reference evidence="3" key="1">
    <citation type="submission" date="2024-05" db="EMBL/GenBank/DDBJ databases">
        <title>Whole genome shotgun sequence of Streptomyces hydrogenans NBRC 13475.</title>
        <authorList>
            <person name="Komaki H."/>
            <person name="Tamura T."/>
        </authorList>
    </citation>
    <scope>NUCLEOTIDE SEQUENCE</scope>
    <source>
        <strain evidence="3">NBRC 13475</strain>
    </source>
</reference>
<comment type="caution">
    <text evidence="3">The sequence shown here is derived from an EMBL/GenBank/DDBJ whole genome shotgun (WGS) entry which is preliminary data.</text>
</comment>
<keyword evidence="6" id="KW-1185">Reference proteome</keyword>
<gene>
    <name evidence="1" type="ORF">Shyd_16790</name>
    <name evidence="2" type="ORF">Shyd_42740</name>
    <name evidence="3" type="ORF">Shyd_57290</name>
    <name evidence="4" type="ORF">Shyd_71130</name>
    <name evidence="5" type="ORF">Shyd_71910</name>
</gene>
<evidence type="ECO:0000313" key="5">
    <source>
        <dbReference type="EMBL" id="GHI25820.1"/>
    </source>
</evidence>
<dbReference type="EMBL" id="BNDW01000006">
    <property type="protein sequence ID" value="GHI20308.1"/>
    <property type="molecule type" value="Genomic_DNA"/>
</dbReference>
<dbReference type="Proteomes" id="UP001052739">
    <property type="component" value="Unassembled WGS sequence"/>
</dbReference>
<evidence type="ECO:0000313" key="3">
    <source>
        <dbReference type="EMBL" id="GHI24358.1"/>
    </source>
</evidence>
<proteinExistence type="predicted"/>
<protein>
    <submittedName>
        <fullName evidence="3">Uncharacterized protein</fullName>
    </submittedName>
</protein>
<evidence type="ECO:0000313" key="6">
    <source>
        <dbReference type="Proteomes" id="UP001052739"/>
    </source>
</evidence>
<dbReference type="EMBL" id="BNDW01000032">
    <property type="protein sequence ID" value="GHI22903.1"/>
    <property type="molecule type" value="Genomic_DNA"/>
</dbReference>
<dbReference type="EMBL" id="BNDW01000089">
    <property type="protein sequence ID" value="GHI25742.1"/>
    <property type="molecule type" value="Genomic_DNA"/>
</dbReference>